<dbReference type="OrthoDB" id="3681559at2"/>
<accession>A0A543CG28</accession>
<dbReference type="Proteomes" id="UP000316096">
    <property type="component" value="Unassembled WGS sequence"/>
</dbReference>
<dbReference type="InterPro" id="IPR032710">
    <property type="entry name" value="NTF2-like_dom_sf"/>
</dbReference>
<comment type="caution">
    <text evidence="2">The sequence shown here is derived from an EMBL/GenBank/DDBJ whole genome shotgun (WGS) entry which is preliminary data.</text>
</comment>
<evidence type="ECO:0000259" key="1">
    <source>
        <dbReference type="Pfam" id="PF12680"/>
    </source>
</evidence>
<keyword evidence="3" id="KW-1185">Reference proteome</keyword>
<evidence type="ECO:0000313" key="2">
    <source>
        <dbReference type="EMBL" id="TQL95877.1"/>
    </source>
</evidence>
<reference evidence="2 3" key="1">
    <citation type="submission" date="2019-06" db="EMBL/GenBank/DDBJ databases">
        <title>Sequencing the genomes of 1000 actinobacteria strains.</title>
        <authorList>
            <person name="Klenk H.-P."/>
        </authorList>
    </citation>
    <scope>NUCLEOTIDE SEQUENCE [LARGE SCALE GENOMIC DNA]</scope>
    <source>
        <strain evidence="2 3">DSM 102200</strain>
    </source>
</reference>
<dbReference type="RefSeq" id="WP_141954451.1">
    <property type="nucleotide sequence ID" value="NZ_VFOZ01000001.1"/>
</dbReference>
<name>A0A543CG28_9ACTN</name>
<dbReference type="EMBL" id="VFOZ01000001">
    <property type="protein sequence ID" value="TQL95877.1"/>
    <property type="molecule type" value="Genomic_DNA"/>
</dbReference>
<sequence length="146" mass="16229">MPAISPRQTVDRFLRAAASGRPEDMADCYGSDVVIEMPFSAAALYPARIETTREELRARFKAGSAVRTYQRLANVVIHETTDPEVIITEYDLHGRLVETGEPFVLSFLMVITVRDGQIVHSRDYTDPIQGAKALGRLPELLATLQP</sequence>
<dbReference type="Gene3D" id="3.10.450.50">
    <property type="match status" value="1"/>
</dbReference>
<dbReference type="AlphaFoldDB" id="A0A543CG28"/>
<proteinExistence type="predicted"/>
<dbReference type="SUPFAM" id="SSF54427">
    <property type="entry name" value="NTF2-like"/>
    <property type="match status" value="1"/>
</dbReference>
<dbReference type="InterPro" id="IPR037401">
    <property type="entry name" value="SnoaL-like"/>
</dbReference>
<evidence type="ECO:0000313" key="3">
    <source>
        <dbReference type="Proteomes" id="UP000316096"/>
    </source>
</evidence>
<feature type="domain" description="SnoaL-like" evidence="1">
    <location>
        <begin position="10"/>
        <end position="120"/>
    </location>
</feature>
<organism evidence="2 3">
    <name type="scientific">Actinoallomurus bryophytorum</name>
    <dbReference type="NCBI Taxonomy" id="1490222"/>
    <lineage>
        <taxon>Bacteria</taxon>
        <taxon>Bacillati</taxon>
        <taxon>Actinomycetota</taxon>
        <taxon>Actinomycetes</taxon>
        <taxon>Streptosporangiales</taxon>
        <taxon>Thermomonosporaceae</taxon>
        <taxon>Actinoallomurus</taxon>
    </lineage>
</organism>
<protein>
    <recommendedName>
        <fullName evidence="1">SnoaL-like domain-containing protein</fullName>
    </recommendedName>
</protein>
<gene>
    <name evidence="2" type="ORF">FB559_1388</name>
</gene>
<dbReference type="Pfam" id="PF12680">
    <property type="entry name" value="SnoaL_2"/>
    <property type="match status" value="1"/>
</dbReference>